<evidence type="ECO:0000313" key="2">
    <source>
        <dbReference type="EMBL" id="KER08874.1"/>
    </source>
</evidence>
<accession>A0A081SD71</accession>
<reference evidence="2 3" key="1">
    <citation type="submission" date="2014-05" db="EMBL/GenBank/DDBJ databases">
        <authorList>
            <person name="Daugherty S.C."/>
            <person name="Tallon L.J."/>
            <person name="Sadzewicz L."/>
            <person name="Kilian M."/>
            <person name="Tettelin H."/>
        </authorList>
    </citation>
    <scope>NUCLEOTIDE SEQUENCE [LARGE SCALE GENOMIC DNA]</scope>
    <source>
        <strain evidence="2 3">SK271</strain>
    </source>
</reference>
<dbReference type="Proteomes" id="UP000028067">
    <property type="component" value="Unassembled WGS sequence"/>
</dbReference>
<dbReference type="AlphaFoldDB" id="A0A081SD71"/>
<keyword evidence="1" id="KW-0472">Membrane</keyword>
<proteinExistence type="predicted"/>
<name>A0A081SD71_STRMT</name>
<sequence length="41" mass="4940">MYFHIVNFPQGKYVFHACFLNFLTIQDVLMTIYDLSDPRIK</sequence>
<evidence type="ECO:0000313" key="3">
    <source>
        <dbReference type="Proteomes" id="UP000028067"/>
    </source>
</evidence>
<dbReference type="PATRIC" id="fig|28037.94.peg.179"/>
<keyword evidence="1" id="KW-1133">Transmembrane helix</keyword>
<gene>
    <name evidence="2" type="ORF">SK271_0206</name>
</gene>
<evidence type="ECO:0000256" key="1">
    <source>
        <dbReference type="SAM" id="Phobius"/>
    </source>
</evidence>
<protein>
    <submittedName>
        <fullName evidence="2">Uncharacterized protein</fullName>
    </submittedName>
</protein>
<comment type="caution">
    <text evidence="2">The sequence shown here is derived from an EMBL/GenBank/DDBJ whole genome shotgun (WGS) entry which is preliminary data.</text>
</comment>
<organism evidence="2 3">
    <name type="scientific">Streptococcus mitis</name>
    <dbReference type="NCBI Taxonomy" id="28037"/>
    <lineage>
        <taxon>Bacteria</taxon>
        <taxon>Bacillati</taxon>
        <taxon>Bacillota</taxon>
        <taxon>Bacilli</taxon>
        <taxon>Lactobacillales</taxon>
        <taxon>Streptococcaceae</taxon>
        <taxon>Streptococcus</taxon>
        <taxon>Streptococcus mitis group</taxon>
    </lineage>
</organism>
<keyword evidence="1" id="KW-0812">Transmembrane</keyword>
<feature type="transmembrane region" description="Helical" evidence="1">
    <location>
        <begin position="13"/>
        <end position="33"/>
    </location>
</feature>
<dbReference type="EMBL" id="JPGW01000010">
    <property type="protein sequence ID" value="KER08874.1"/>
    <property type="molecule type" value="Genomic_DNA"/>
</dbReference>